<reference evidence="2 3" key="1">
    <citation type="submission" date="2014-05" db="EMBL/GenBank/DDBJ databases">
        <title>ATOL: Assembling a taxonomically balanced genome-scale reconstruction of the evolutionary history of the Enterobacteriaceae.</title>
        <authorList>
            <person name="Plunkett G.III."/>
            <person name="Neeno-Eckwall E.C."/>
            <person name="Glasner J.D."/>
            <person name="Perna N.T."/>
        </authorList>
    </citation>
    <scope>NUCLEOTIDE SEQUENCE [LARGE SCALE GENOMIC DNA]</scope>
    <source>
        <strain evidence="2 3">ATCC 33301</strain>
    </source>
</reference>
<keyword evidence="3" id="KW-1185">Reference proteome</keyword>
<name>A0A085JQ17_9GAMM</name>
<gene>
    <name evidence="2" type="ORF">GTPT_0139</name>
</gene>
<evidence type="ECO:0000313" key="3">
    <source>
        <dbReference type="Proteomes" id="UP000028602"/>
    </source>
</evidence>
<evidence type="ECO:0000313" key="2">
    <source>
        <dbReference type="EMBL" id="KFD22563.1"/>
    </source>
</evidence>
<dbReference type="RefSeq" id="WP_029989654.1">
    <property type="nucleotide sequence ID" value="NZ_ATMJ01000006.1"/>
</dbReference>
<dbReference type="AlphaFoldDB" id="A0A085JQ17"/>
<comment type="caution">
    <text evidence="2">The sequence shown here is derived from an EMBL/GenBank/DDBJ whole genome shotgun (WGS) entry which is preliminary data.</text>
</comment>
<keyword evidence="1" id="KW-0732">Signal</keyword>
<dbReference type="EMBL" id="JMPR01000004">
    <property type="protein sequence ID" value="KFD22563.1"/>
    <property type="molecule type" value="Genomic_DNA"/>
</dbReference>
<dbReference type="OrthoDB" id="6458069at2"/>
<evidence type="ECO:0000256" key="1">
    <source>
        <dbReference type="SAM" id="SignalP"/>
    </source>
</evidence>
<feature type="signal peptide" evidence="1">
    <location>
        <begin position="1"/>
        <end position="22"/>
    </location>
</feature>
<protein>
    <submittedName>
        <fullName evidence="2">Uncharacterized protein</fullName>
    </submittedName>
</protein>
<proteinExistence type="predicted"/>
<dbReference type="eggNOG" id="ENOG5030YNT">
    <property type="taxonomic scope" value="Bacteria"/>
</dbReference>
<organism evidence="2 3">
    <name type="scientific">Tatumella ptyseos ATCC 33301</name>
    <dbReference type="NCBI Taxonomy" id="1005995"/>
    <lineage>
        <taxon>Bacteria</taxon>
        <taxon>Pseudomonadati</taxon>
        <taxon>Pseudomonadota</taxon>
        <taxon>Gammaproteobacteria</taxon>
        <taxon>Enterobacterales</taxon>
        <taxon>Erwiniaceae</taxon>
        <taxon>Tatumella</taxon>
    </lineage>
</organism>
<dbReference type="Proteomes" id="UP000028602">
    <property type="component" value="Unassembled WGS sequence"/>
</dbReference>
<feature type="chain" id="PRO_5001793608" evidence="1">
    <location>
        <begin position="23"/>
        <end position="154"/>
    </location>
</feature>
<accession>A0A085JQ17</accession>
<sequence length="154" mass="16054">MKNSSLSALMLVCGLVPVIAQAFGNKDTWSSGWGQGVSEFVIKGKGQSQLYLSCEDYGSQPATVIFTDASGHEVSMDEDKNLQVSIDGGEAIDISESGSRLGSNNLVLAWTQLRNGKQVSVSGEGIKPATFTLAGAAKVLPEFGTHGCVAKASL</sequence>